<evidence type="ECO:0000313" key="2">
    <source>
        <dbReference type="Proteomes" id="UP000295390"/>
    </source>
</evidence>
<evidence type="ECO:0008006" key="3">
    <source>
        <dbReference type="Google" id="ProtNLM"/>
    </source>
</evidence>
<proteinExistence type="predicted"/>
<dbReference type="AlphaFoldDB" id="A0A4R6TEM5"/>
<dbReference type="Proteomes" id="UP000295390">
    <property type="component" value="Unassembled WGS sequence"/>
</dbReference>
<evidence type="ECO:0000313" key="1">
    <source>
        <dbReference type="EMBL" id="TDQ28745.1"/>
    </source>
</evidence>
<organism evidence="1 2">
    <name type="scientific">Tenacibaculum caenipelagi</name>
    <dbReference type="NCBI Taxonomy" id="1325435"/>
    <lineage>
        <taxon>Bacteria</taxon>
        <taxon>Pseudomonadati</taxon>
        <taxon>Bacteroidota</taxon>
        <taxon>Flavobacteriia</taxon>
        <taxon>Flavobacteriales</taxon>
        <taxon>Flavobacteriaceae</taxon>
        <taxon>Tenacibaculum</taxon>
    </lineage>
</organism>
<accession>A0A4R6TEM5</accession>
<keyword evidence="2" id="KW-1185">Reference proteome</keyword>
<name>A0A4R6TEM5_9FLAO</name>
<reference evidence="1 2" key="1">
    <citation type="submission" date="2019-03" db="EMBL/GenBank/DDBJ databases">
        <title>Genomic Encyclopedia of Type Strains, Phase III (KMG-III): the genomes of soil and plant-associated and newly described type strains.</title>
        <authorList>
            <person name="Whitman W."/>
        </authorList>
    </citation>
    <scope>NUCLEOTIDE SEQUENCE [LARGE SCALE GENOMIC DNA]</scope>
    <source>
        <strain evidence="1 2">CECT 8283</strain>
    </source>
</reference>
<dbReference type="OrthoDB" id="1438441at2"/>
<gene>
    <name evidence="1" type="ORF">DFQ07_1124</name>
</gene>
<dbReference type="RefSeq" id="WP_133535262.1">
    <property type="nucleotide sequence ID" value="NZ_SNYH01000002.1"/>
</dbReference>
<protein>
    <recommendedName>
        <fullName evidence="3">4-oxalocrotonate tautomerase</fullName>
    </recommendedName>
</protein>
<comment type="caution">
    <text evidence="1">The sequence shown here is derived from an EMBL/GenBank/DDBJ whole genome shotgun (WGS) entry which is preliminary data.</text>
</comment>
<sequence>MPITVTLTEGTVPSQKREKIVKEITNAFLAHHGLGGNTVMTPNVTAQLHVQPKNETFSAGEPIEGAWIEIKSPSFALADRKVQKNFFAEVTEIVHKHSEGRIPKKHIWTNSIHTVDGTWNMDGIAMTNEELGEAIAKG</sequence>
<dbReference type="EMBL" id="SNYH01000002">
    <property type="protein sequence ID" value="TDQ28745.1"/>
    <property type="molecule type" value="Genomic_DNA"/>
</dbReference>